<comment type="similarity">
    <text evidence="1 6 7">Belongs to the peptidase S8 family.</text>
</comment>
<dbReference type="Proteomes" id="UP000027982">
    <property type="component" value="Chromosome"/>
</dbReference>
<dbReference type="InterPro" id="IPR036852">
    <property type="entry name" value="Peptidase_S8/S53_dom_sf"/>
</dbReference>
<feature type="domain" description="Peptidase S8/S53" evidence="10">
    <location>
        <begin position="131"/>
        <end position="442"/>
    </location>
</feature>
<dbReference type="GO" id="GO:0006508">
    <property type="term" value="P:proteolysis"/>
    <property type="evidence" value="ECO:0007669"/>
    <property type="project" value="UniProtKB-KW"/>
</dbReference>
<feature type="active site" description="Charge relay system" evidence="5 6">
    <location>
        <position position="402"/>
    </location>
</feature>
<feature type="active site" description="Charge relay system" evidence="5 6">
    <location>
        <position position="175"/>
    </location>
</feature>
<gene>
    <name evidence="11" type="ORF">OP10G_4076</name>
</gene>
<dbReference type="EMBL" id="CP007139">
    <property type="protein sequence ID" value="AIE87444.1"/>
    <property type="molecule type" value="Genomic_DNA"/>
</dbReference>
<keyword evidence="9" id="KW-0732">Signal</keyword>
<keyword evidence="3 6" id="KW-0378">Hydrolase</keyword>
<evidence type="ECO:0000256" key="7">
    <source>
        <dbReference type="RuleBase" id="RU003355"/>
    </source>
</evidence>
<dbReference type="eggNOG" id="COG1404">
    <property type="taxonomic scope" value="Bacteria"/>
</dbReference>
<evidence type="ECO:0000313" key="11">
    <source>
        <dbReference type="EMBL" id="AIE87444.1"/>
    </source>
</evidence>
<keyword evidence="4 6" id="KW-0720">Serine protease</keyword>
<dbReference type="Pfam" id="PF00082">
    <property type="entry name" value="Peptidase_S8"/>
    <property type="match status" value="1"/>
</dbReference>
<evidence type="ECO:0000256" key="3">
    <source>
        <dbReference type="ARBA" id="ARBA00022801"/>
    </source>
</evidence>
<dbReference type="CDD" id="cd07487">
    <property type="entry name" value="Peptidases_S8_1"/>
    <property type="match status" value="1"/>
</dbReference>
<dbReference type="InterPro" id="IPR022398">
    <property type="entry name" value="Peptidase_S8_His-AS"/>
</dbReference>
<dbReference type="PROSITE" id="PS00138">
    <property type="entry name" value="SUBTILASE_SER"/>
    <property type="match status" value="1"/>
</dbReference>
<dbReference type="InterPro" id="IPR050131">
    <property type="entry name" value="Peptidase_S8_subtilisin-like"/>
</dbReference>
<dbReference type="STRING" id="661478.OP10G_4076"/>
<dbReference type="InterPro" id="IPR023827">
    <property type="entry name" value="Peptidase_S8_Asp-AS"/>
</dbReference>
<dbReference type="InterPro" id="IPR000209">
    <property type="entry name" value="Peptidase_S8/S53_dom"/>
</dbReference>
<evidence type="ECO:0000256" key="2">
    <source>
        <dbReference type="ARBA" id="ARBA00022670"/>
    </source>
</evidence>
<dbReference type="Gene3D" id="3.30.70.80">
    <property type="entry name" value="Peptidase S8 propeptide/proteinase inhibitor I9"/>
    <property type="match status" value="1"/>
</dbReference>
<dbReference type="PRINTS" id="PR00723">
    <property type="entry name" value="SUBTILISIN"/>
</dbReference>
<dbReference type="GO" id="GO:0004252">
    <property type="term" value="F:serine-type endopeptidase activity"/>
    <property type="evidence" value="ECO:0007669"/>
    <property type="project" value="UniProtKB-UniRule"/>
</dbReference>
<feature type="chain" id="PRO_5001651935" evidence="9">
    <location>
        <begin position="25"/>
        <end position="576"/>
    </location>
</feature>
<feature type="active site" description="Charge relay system" evidence="5 6">
    <location>
        <position position="140"/>
    </location>
</feature>
<evidence type="ECO:0000256" key="4">
    <source>
        <dbReference type="ARBA" id="ARBA00022825"/>
    </source>
</evidence>
<accession>A0A068NYU7</accession>
<dbReference type="HOGENOM" id="CLU_011263_15_5_0"/>
<proteinExistence type="inferred from homology"/>
<evidence type="ECO:0000256" key="5">
    <source>
        <dbReference type="PIRSR" id="PIRSR615500-1"/>
    </source>
</evidence>
<dbReference type="SUPFAM" id="SSF52743">
    <property type="entry name" value="Subtilisin-like"/>
    <property type="match status" value="1"/>
</dbReference>
<sequence length="576" mass="60061">MVRMPAARLACLVVAFGCAGAASAQSATTDSVIAKALNGQRPGRINVIVKAGHELTAKEEAAIRRLGGYVYRHLTVIDSSAVSIPHRKLRKLVSLPFVKHVSSDETVRKNDLFTVGSTYASTAWTKYGANGAGVGVAVLDSGIAASNDFNGSAGSRISAAVNFSTETGPYDMYGHGTHVAGIIAGNGANSSGPGAFQTYFGIAPQSGLVNVRVLDSVGNGSVSQVCAGIQWVINQRTKYNIRVMNLSLGHAVGESYLTDPLCQALERAWKSGIVVVCAAGNRGRLHETPTDGDANEGYGTGYGTIDSPGNDPYVITVGATKSIDGNRANDQIATYSSRGPTRLDFIAKPDIVAPGNRIVSVLANGGSIDQAFGDIVDVPWTSYTTQAPADYTPRYMQMSGTSMATPVVAGAAALMLQRDPTLSPDTVKARLMASATKWAFPDGQGSIVTFGAGYLDIVGALKSSVVATKSAKSPYLVWSPSGTINIVTDPDFWGTGLNGIVNGILDLLLNPTYRGDRAMWGDSAIGSPRAMWGDGVGPIASDRALWGERAMWGDTTTTDQPVASAGVGPTMLKGDK</sequence>
<dbReference type="AlphaFoldDB" id="A0A068NYU7"/>
<evidence type="ECO:0000313" key="12">
    <source>
        <dbReference type="Proteomes" id="UP000027982"/>
    </source>
</evidence>
<feature type="region of interest" description="Disordered" evidence="8">
    <location>
        <begin position="555"/>
        <end position="576"/>
    </location>
</feature>
<dbReference type="InterPro" id="IPR037045">
    <property type="entry name" value="S8pro/Inhibitor_I9_sf"/>
</dbReference>
<feature type="signal peptide" evidence="9">
    <location>
        <begin position="1"/>
        <end position="24"/>
    </location>
</feature>
<dbReference type="PANTHER" id="PTHR43806">
    <property type="entry name" value="PEPTIDASE S8"/>
    <property type="match status" value="1"/>
</dbReference>
<dbReference type="PROSITE" id="PS51892">
    <property type="entry name" value="SUBTILASE"/>
    <property type="match status" value="1"/>
</dbReference>
<dbReference type="RefSeq" id="WP_227624985.1">
    <property type="nucleotide sequence ID" value="NZ_CP007139.1"/>
</dbReference>
<evidence type="ECO:0000259" key="10">
    <source>
        <dbReference type="Pfam" id="PF00082"/>
    </source>
</evidence>
<dbReference type="Gene3D" id="3.40.50.200">
    <property type="entry name" value="Peptidase S8/S53 domain"/>
    <property type="match status" value="1"/>
</dbReference>
<evidence type="ECO:0000256" key="1">
    <source>
        <dbReference type="ARBA" id="ARBA00011073"/>
    </source>
</evidence>
<evidence type="ECO:0000256" key="9">
    <source>
        <dbReference type="SAM" id="SignalP"/>
    </source>
</evidence>
<reference evidence="11 12" key="1">
    <citation type="journal article" date="2014" name="PLoS ONE">
        <title>The first complete genome sequence of the class fimbriimonadia in the phylum armatimonadetes.</title>
        <authorList>
            <person name="Hu Z.Y."/>
            <person name="Wang Y.Z."/>
            <person name="Im W.T."/>
            <person name="Wang S.Y."/>
            <person name="Zhao G.P."/>
            <person name="Zheng H.J."/>
            <person name="Quan Z.X."/>
        </authorList>
    </citation>
    <scope>NUCLEOTIDE SEQUENCE [LARGE SCALE GENOMIC DNA]</scope>
    <source>
        <strain evidence="11">Gsoil 348</strain>
    </source>
</reference>
<dbReference type="PROSITE" id="PS00136">
    <property type="entry name" value="SUBTILASE_ASP"/>
    <property type="match status" value="1"/>
</dbReference>
<keyword evidence="2 6" id="KW-0645">Protease</keyword>
<dbReference type="PANTHER" id="PTHR43806:SF11">
    <property type="entry name" value="CEREVISIN-RELATED"/>
    <property type="match status" value="1"/>
</dbReference>
<protein>
    <submittedName>
        <fullName evidence="11">Intracellular alkaline serine proteinase</fullName>
    </submittedName>
</protein>
<dbReference type="KEGG" id="fgi:OP10G_4076"/>
<dbReference type="InterPro" id="IPR023828">
    <property type="entry name" value="Peptidase_S8_Ser-AS"/>
</dbReference>
<organism evidence="11 12">
    <name type="scientific">Fimbriimonas ginsengisoli Gsoil 348</name>
    <dbReference type="NCBI Taxonomy" id="661478"/>
    <lineage>
        <taxon>Bacteria</taxon>
        <taxon>Bacillati</taxon>
        <taxon>Armatimonadota</taxon>
        <taxon>Fimbriimonadia</taxon>
        <taxon>Fimbriimonadales</taxon>
        <taxon>Fimbriimonadaceae</taxon>
        <taxon>Fimbriimonas</taxon>
    </lineage>
</organism>
<evidence type="ECO:0000256" key="8">
    <source>
        <dbReference type="SAM" id="MobiDB-lite"/>
    </source>
</evidence>
<keyword evidence="12" id="KW-1185">Reference proteome</keyword>
<dbReference type="PROSITE" id="PS00137">
    <property type="entry name" value="SUBTILASE_HIS"/>
    <property type="match status" value="1"/>
</dbReference>
<name>A0A068NYU7_FIMGI</name>
<dbReference type="InterPro" id="IPR015500">
    <property type="entry name" value="Peptidase_S8_subtilisin-rel"/>
</dbReference>
<evidence type="ECO:0000256" key="6">
    <source>
        <dbReference type="PROSITE-ProRule" id="PRU01240"/>
    </source>
</evidence>